<feature type="signal peptide" evidence="1">
    <location>
        <begin position="1"/>
        <end position="19"/>
    </location>
</feature>
<protein>
    <recommendedName>
        <fullName evidence="4">PYST-C1-like N-terminal domain-containing protein</fullName>
    </recommendedName>
</protein>
<gene>
    <name evidence="2" type="ORF">YYC_00227</name>
</gene>
<dbReference type="Proteomes" id="UP000018538">
    <property type="component" value="Unassembled WGS sequence"/>
</dbReference>
<evidence type="ECO:0000313" key="2">
    <source>
        <dbReference type="EMBL" id="ETB63472.1"/>
    </source>
</evidence>
<evidence type="ECO:0008006" key="4">
    <source>
        <dbReference type="Google" id="ProtNLM"/>
    </source>
</evidence>
<reference evidence="2 3" key="1">
    <citation type="submission" date="2013-11" db="EMBL/GenBank/DDBJ databases">
        <title>The Genome Sequence of Plasmodium yoelii 17X.</title>
        <authorList>
            <consortium name="The Broad Institute Genomics Platform"/>
            <consortium name="The Broad Institute Genome Sequencing Center for Infectious Disease"/>
            <person name="Neafsey D."/>
            <person name="Adams J."/>
            <person name="Walker B."/>
            <person name="Young S.K."/>
            <person name="Zeng Q."/>
            <person name="Gargeya S."/>
            <person name="Fitzgerald M."/>
            <person name="Haas B."/>
            <person name="Abouelleil A."/>
            <person name="Alvarado L."/>
            <person name="Chapman S.B."/>
            <person name="Gainer-Dewar J."/>
            <person name="Goldberg J."/>
            <person name="Griggs A."/>
            <person name="Gujja S."/>
            <person name="Hansen M."/>
            <person name="Howarth C."/>
            <person name="Imamovic A."/>
            <person name="Ireland A."/>
            <person name="Larimer J."/>
            <person name="McCowan C."/>
            <person name="Murphy C."/>
            <person name="Pearson M."/>
            <person name="Poon T.W."/>
            <person name="Priest M."/>
            <person name="Roberts A."/>
            <person name="Saif S."/>
            <person name="Shea T."/>
            <person name="Sykes S."/>
            <person name="Wortman J."/>
            <person name="Nusbaum C."/>
            <person name="Birren B."/>
        </authorList>
    </citation>
    <scope>NUCLEOTIDE SEQUENCE [LARGE SCALE GENOMIC DNA]</scope>
    <source>
        <strain evidence="2 3">17X</strain>
    </source>
</reference>
<dbReference type="Pfam" id="PF07418">
    <property type="entry name" value="PCEMA1"/>
    <property type="match status" value="2"/>
</dbReference>
<keyword evidence="1" id="KW-0732">Signal</keyword>
<evidence type="ECO:0000313" key="3">
    <source>
        <dbReference type="Proteomes" id="UP000018538"/>
    </source>
</evidence>
<dbReference type="AlphaFoldDB" id="V7PXW3"/>
<dbReference type="InterPro" id="IPR010882">
    <property type="entry name" value="PCEMA1"/>
</dbReference>
<proteinExistence type="predicted"/>
<evidence type="ECO:0000256" key="1">
    <source>
        <dbReference type="SAM" id="SignalP"/>
    </source>
</evidence>
<sequence>MKTILLALISSIIFSIVLAEDSEPEESSTDEFDPMLIEIYKIRKTKLDEPFISETDDTIIDEVIGFLRRK</sequence>
<name>V7PXW3_PLAYE</name>
<organism evidence="2 3">
    <name type="scientific">Plasmodium yoelii 17X</name>
    <dbReference type="NCBI Taxonomy" id="1323249"/>
    <lineage>
        <taxon>Eukaryota</taxon>
        <taxon>Sar</taxon>
        <taxon>Alveolata</taxon>
        <taxon>Apicomplexa</taxon>
        <taxon>Aconoidasida</taxon>
        <taxon>Haemosporida</taxon>
        <taxon>Plasmodiidae</taxon>
        <taxon>Plasmodium</taxon>
        <taxon>Plasmodium (Vinckeia)</taxon>
    </lineage>
</organism>
<keyword evidence="3" id="KW-1185">Reference proteome</keyword>
<feature type="chain" id="PRO_5004764579" description="PYST-C1-like N-terminal domain-containing protein" evidence="1">
    <location>
        <begin position="20"/>
        <end position="70"/>
    </location>
</feature>
<accession>V7PXW3</accession>
<dbReference type="EMBL" id="KI635723">
    <property type="protein sequence ID" value="ETB63472.1"/>
    <property type="molecule type" value="Genomic_DNA"/>
</dbReference>